<reference evidence="12" key="1">
    <citation type="submission" date="2023-07" db="EMBL/GenBank/DDBJ databases">
        <authorList>
            <consortium name="AG Swart"/>
            <person name="Singh M."/>
            <person name="Singh A."/>
            <person name="Seah K."/>
            <person name="Emmerich C."/>
        </authorList>
    </citation>
    <scope>NUCLEOTIDE SEQUENCE</scope>
    <source>
        <strain evidence="12">DP1</strain>
    </source>
</reference>
<keyword evidence="13" id="KW-1185">Reference proteome</keyword>
<feature type="binding site" evidence="7">
    <location>
        <position position="92"/>
    </location>
    <ligand>
        <name>ATP</name>
        <dbReference type="ChEBI" id="CHEBI:30616"/>
    </ligand>
</feature>
<evidence type="ECO:0000256" key="7">
    <source>
        <dbReference type="PROSITE-ProRule" id="PRU10141"/>
    </source>
</evidence>
<dbReference type="AlphaFoldDB" id="A0AAD1XGJ1"/>
<evidence type="ECO:0000256" key="3">
    <source>
        <dbReference type="ARBA" id="ARBA00022679"/>
    </source>
</evidence>
<evidence type="ECO:0000256" key="9">
    <source>
        <dbReference type="SAM" id="MobiDB-lite"/>
    </source>
</evidence>
<dbReference type="InterPro" id="IPR008271">
    <property type="entry name" value="Ser/Thr_kinase_AS"/>
</dbReference>
<dbReference type="InterPro" id="IPR000961">
    <property type="entry name" value="AGC-kinase_C"/>
</dbReference>
<feature type="compositionally biased region" description="Polar residues" evidence="9">
    <location>
        <begin position="10"/>
        <end position="47"/>
    </location>
</feature>
<sequence length="389" mass="44969">MGNCCAAPKNMQSESSKNSSVIQKQLSSDMENNANSTFVSDSPSKQDSVSKHEPVEKLRLDSFEKIRQIGEGSYAKVFLVKKVDSEEYFAMKELKKVRICDQRSKERVLTERNIMKTMIHPFIVQLHYSFQTDDKLYFILDLLNGGDLFHHIATSGKFKEKRVKFYAAELVLALDFLHRHDIVYRDLKPQNIIIGKDGHVKLTDFGLSKDNFSEDQEHTICGTIKYIAPEAIAGHPYNHMVDWWSLGIIIYRMLTGKLPYPTTKNHEVKIFIVKCKIKISKRKFSRSAYDLLTKLLVKNPEHRLGACGIEEIMSHPFFKDINWEKLYNKKIKSETDMKLIPKDMIDKDIEGSSMDDNDFKAGNMLGQTFENFTYTKDQLLEVCPRETEI</sequence>
<keyword evidence="1 8" id="KW-0723">Serine/threonine-protein kinase</keyword>
<dbReference type="PROSITE" id="PS51285">
    <property type="entry name" value="AGC_KINASE_CTER"/>
    <property type="match status" value="1"/>
</dbReference>
<dbReference type="InterPro" id="IPR011009">
    <property type="entry name" value="Kinase-like_dom_sf"/>
</dbReference>
<evidence type="ECO:0000259" key="10">
    <source>
        <dbReference type="PROSITE" id="PS50011"/>
    </source>
</evidence>
<evidence type="ECO:0000256" key="5">
    <source>
        <dbReference type="ARBA" id="ARBA00022777"/>
    </source>
</evidence>
<dbReference type="PANTHER" id="PTHR24351">
    <property type="entry name" value="RIBOSOMAL PROTEIN S6 KINASE"/>
    <property type="match status" value="1"/>
</dbReference>
<dbReference type="PROSITE" id="PS00108">
    <property type="entry name" value="PROTEIN_KINASE_ST"/>
    <property type="match status" value="1"/>
</dbReference>
<comment type="similarity">
    <text evidence="8">Belongs to the protein kinase superfamily.</text>
</comment>
<dbReference type="CDD" id="cd05123">
    <property type="entry name" value="STKc_AGC"/>
    <property type="match status" value="1"/>
</dbReference>
<dbReference type="GO" id="GO:0004674">
    <property type="term" value="F:protein serine/threonine kinase activity"/>
    <property type="evidence" value="ECO:0007669"/>
    <property type="project" value="UniProtKB-KW"/>
</dbReference>
<evidence type="ECO:0000256" key="8">
    <source>
        <dbReference type="RuleBase" id="RU000304"/>
    </source>
</evidence>
<protein>
    <submittedName>
        <fullName evidence="12">Uncharacterized protein</fullName>
    </submittedName>
</protein>
<proteinExistence type="inferred from homology"/>
<accession>A0AAD1XGJ1</accession>
<keyword evidence="4 7" id="KW-0547">Nucleotide-binding</keyword>
<dbReference type="PROSITE" id="PS50011">
    <property type="entry name" value="PROTEIN_KINASE_DOM"/>
    <property type="match status" value="1"/>
</dbReference>
<dbReference type="InterPro" id="IPR045270">
    <property type="entry name" value="STKc_AGC"/>
</dbReference>
<dbReference type="InterPro" id="IPR000719">
    <property type="entry name" value="Prot_kinase_dom"/>
</dbReference>
<evidence type="ECO:0000256" key="1">
    <source>
        <dbReference type="ARBA" id="ARBA00022527"/>
    </source>
</evidence>
<keyword evidence="3" id="KW-0808">Transferase</keyword>
<name>A0AAD1XGJ1_EUPCR</name>
<evidence type="ECO:0000256" key="4">
    <source>
        <dbReference type="ARBA" id="ARBA00022741"/>
    </source>
</evidence>
<dbReference type="Proteomes" id="UP001295684">
    <property type="component" value="Unassembled WGS sequence"/>
</dbReference>
<dbReference type="FunFam" id="3.30.200.20:FF:000042">
    <property type="entry name" value="Aurora kinase A"/>
    <property type="match status" value="1"/>
</dbReference>
<feature type="domain" description="Protein kinase" evidence="10">
    <location>
        <begin position="63"/>
        <end position="318"/>
    </location>
</feature>
<feature type="domain" description="AGC-kinase C-terminal" evidence="11">
    <location>
        <begin position="319"/>
        <end position="384"/>
    </location>
</feature>
<feature type="region of interest" description="Disordered" evidence="9">
    <location>
        <begin position="1"/>
        <end position="53"/>
    </location>
</feature>
<dbReference type="SUPFAM" id="SSF56112">
    <property type="entry name" value="Protein kinase-like (PK-like)"/>
    <property type="match status" value="1"/>
</dbReference>
<dbReference type="Gene3D" id="3.30.200.20">
    <property type="entry name" value="Phosphorylase Kinase, domain 1"/>
    <property type="match status" value="1"/>
</dbReference>
<dbReference type="EMBL" id="CAMPGE010012928">
    <property type="protein sequence ID" value="CAI2371682.1"/>
    <property type="molecule type" value="Genomic_DNA"/>
</dbReference>
<dbReference type="PROSITE" id="PS00107">
    <property type="entry name" value="PROTEIN_KINASE_ATP"/>
    <property type="match status" value="1"/>
</dbReference>
<evidence type="ECO:0000256" key="2">
    <source>
        <dbReference type="ARBA" id="ARBA00022553"/>
    </source>
</evidence>
<dbReference type="FunFam" id="1.10.510.10:FF:000008">
    <property type="entry name" value="Non-specific serine/threonine protein kinase"/>
    <property type="match status" value="1"/>
</dbReference>
<dbReference type="Pfam" id="PF00069">
    <property type="entry name" value="Pkinase"/>
    <property type="match status" value="1"/>
</dbReference>
<evidence type="ECO:0000313" key="12">
    <source>
        <dbReference type="EMBL" id="CAI2371682.1"/>
    </source>
</evidence>
<comment type="caution">
    <text evidence="12">The sequence shown here is derived from an EMBL/GenBank/DDBJ whole genome shotgun (WGS) entry which is preliminary data.</text>
</comment>
<keyword evidence="6 7" id="KW-0067">ATP-binding</keyword>
<evidence type="ECO:0000313" key="13">
    <source>
        <dbReference type="Proteomes" id="UP001295684"/>
    </source>
</evidence>
<dbReference type="InterPro" id="IPR017441">
    <property type="entry name" value="Protein_kinase_ATP_BS"/>
</dbReference>
<dbReference type="SMART" id="SM00220">
    <property type="entry name" value="S_TKc"/>
    <property type="match status" value="1"/>
</dbReference>
<gene>
    <name evidence="12" type="ORF">ECRASSUSDP1_LOCUS13007</name>
</gene>
<organism evidence="12 13">
    <name type="scientific">Euplotes crassus</name>
    <dbReference type="NCBI Taxonomy" id="5936"/>
    <lineage>
        <taxon>Eukaryota</taxon>
        <taxon>Sar</taxon>
        <taxon>Alveolata</taxon>
        <taxon>Ciliophora</taxon>
        <taxon>Intramacronucleata</taxon>
        <taxon>Spirotrichea</taxon>
        <taxon>Hypotrichia</taxon>
        <taxon>Euplotida</taxon>
        <taxon>Euplotidae</taxon>
        <taxon>Moneuplotes</taxon>
    </lineage>
</organism>
<keyword evidence="5" id="KW-0418">Kinase</keyword>
<keyword evidence="2" id="KW-0597">Phosphoprotein</keyword>
<evidence type="ECO:0000259" key="11">
    <source>
        <dbReference type="PROSITE" id="PS51285"/>
    </source>
</evidence>
<dbReference type="GO" id="GO:0005524">
    <property type="term" value="F:ATP binding"/>
    <property type="evidence" value="ECO:0007669"/>
    <property type="project" value="UniProtKB-UniRule"/>
</dbReference>
<evidence type="ECO:0000256" key="6">
    <source>
        <dbReference type="ARBA" id="ARBA00022840"/>
    </source>
</evidence>
<dbReference type="Gene3D" id="1.10.510.10">
    <property type="entry name" value="Transferase(Phosphotransferase) domain 1"/>
    <property type="match status" value="1"/>
</dbReference>